<reference evidence="2" key="1">
    <citation type="submission" date="2016-10" db="EMBL/GenBank/DDBJ databases">
        <authorList>
            <person name="Varghese N."/>
            <person name="Submissions S."/>
        </authorList>
    </citation>
    <scope>NUCLEOTIDE SEQUENCE [LARGE SCALE GENOMIC DNA]</scope>
    <source>
        <strain evidence="2">FP5</strain>
    </source>
</reference>
<dbReference type="EMBL" id="FOOG01000002">
    <property type="protein sequence ID" value="SFF57876.1"/>
    <property type="molecule type" value="Genomic_DNA"/>
</dbReference>
<proteinExistence type="predicted"/>
<dbReference type="OrthoDB" id="2969800at2"/>
<gene>
    <name evidence="1" type="ORF">SAMN05216353_102126</name>
</gene>
<dbReference type="AlphaFoldDB" id="A0A1I2JYQ5"/>
<name>A0A1I2JYQ5_9BACI</name>
<organism evidence="1 2">
    <name type="scientific">Halobacillus alkaliphilus</name>
    <dbReference type="NCBI Taxonomy" id="396056"/>
    <lineage>
        <taxon>Bacteria</taxon>
        <taxon>Bacillati</taxon>
        <taxon>Bacillota</taxon>
        <taxon>Bacilli</taxon>
        <taxon>Bacillales</taxon>
        <taxon>Bacillaceae</taxon>
        <taxon>Halobacillus</taxon>
    </lineage>
</organism>
<dbReference type="Proteomes" id="UP000198897">
    <property type="component" value="Unassembled WGS sequence"/>
</dbReference>
<keyword evidence="2" id="KW-1185">Reference proteome</keyword>
<evidence type="ECO:0000313" key="1">
    <source>
        <dbReference type="EMBL" id="SFF57876.1"/>
    </source>
</evidence>
<evidence type="ECO:0000313" key="2">
    <source>
        <dbReference type="Proteomes" id="UP000198897"/>
    </source>
</evidence>
<dbReference type="RefSeq" id="WP_089749673.1">
    <property type="nucleotide sequence ID" value="NZ_FOOG01000002.1"/>
</dbReference>
<dbReference type="PROSITE" id="PS51257">
    <property type="entry name" value="PROKAR_LIPOPROTEIN"/>
    <property type="match status" value="1"/>
</dbReference>
<sequence length="165" mass="18659">MLKRLLLMSALIAFITGCESQEDTLYSLSSMVEEKKPIGTIDIREGQIIHANEEAKTSKKKKIDDFKSLIAGIKLKQVKKSSISELSNKYANEDKMFSIALANKKNRKDVLIIELTSDGKGLVVSFENGGSTDEMYEIQNGNPNLYEEVHEFYKSIYKEITIEQN</sequence>
<protein>
    <submittedName>
        <fullName evidence="1">Uncharacterized protein</fullName>
    </submittedName>
</protein>
<accession>A0A1I2JYQ5</accession>